<organism evidence="1 2">
    <name type="scientific">Vibrio nigripulchritudo SOn1</name>
    <dbReference type="NCBI Taxonomy" id="1238450"/>
    <lineage>
        <taxon>Bacteria</taxon>
        <taxon>Pseudomonadati</taxon>
        <taxon>Pseudomonadota</taxon>
        <taxon>Gammaproteobacteria</taxon>
        <taxon>Vibrionales</taxon>
        <taxon>Vibrionaceae</taxon>
        <taxon>Vibrio</taxon>
    </lineage>
</organism>
<name>A0AAV2VK30_9VIBR</name>
<protein>
    <submittedName>
        <fullName evidence="1">Uncharacterized protein</fullName>
    </submittedName>
</protein>
<proteinExistence type="predicted"/>
<dbReference type="Proteomes" id="UP000018211">
    <property type="component" value="Unassembled WGS sequence"/>
</dbReference>
<gene>
    <name evidence="1" type="ORF">VIBNISOn1_1260028</name>
</gene>
<dbReference type="AlphaFoldDB" id="A0AAV2VK30"/>
<evidence type="ECO:0000313" key="1">
    <source>
        <dbReference type="EMBL" id="CCO44794.1"/>
    </source>
</evidence>
<comment type="caution">
    <text evidence="1">The sequence shown here is derived from an EMBL/GenBank/DDBJ whole genome shotgun (WGS) entry which is preliminary data.</text>
</comment>
<sequence length="45" mass="5282">MLRPIKIHDLDKNINKLTLISDIFIDISDTRHNSEEFFCAVKLHS</sequence>
<accession>A0AAV2VK30</accession>
<evidence type="ECO:0000313" key="2">
    <source>
        <dbReference type="Proteomes" id="UP000018211"/>
    </source>
</evidence>
<reference evidence="1 2" key="1">
    <citation type="journal article" date="2013" name="ISME J.">
        <title>Comparative genomics of pathogenic lineages of Vibrio nigripulchritudo identifies virulence-associated traits.</title>
        <authorList>
            <person name="Goudenege D."/>
            <person name="Labreuche Y."/>
            <person name="Krin E."/>
            <person name="Ansquer D."/>
            <person name="Mangenot S."/>
            <person name="Calteau A."/>
            <person name="Medigue C."/>
            <person name="Mazel D."/>
            <person name="Polz M.F."/>
            <person name="Le Roux F."/>
        </authorList>
    </citation>
    <scope>NUCLEOTIDE SEQUENCE [LARGE SCALE GENOMIC DNA]</scope>
    <source>
        <strain evidence="1 2">SOn1</strain>
    </source>
</reference>
<dbReference type="EMBL" id="CAOF01000031">
    <property type="protein sequence ID" value="CCO44794.1"/>
    <property type="molecule type" value="Genomic_DNA"/>
</dbReference>